<dbReference type="AlphaFoldDB" id="A0A3Q8XT22"/>
<evidence type="ECO:0000259" key="6">
    <source>
        <dbReference type="Pfam" id="PF07730"/>
    </source>
</evidence>
<dbReference type="SUPFAM" id="SSF103190">
    <property type="entry name" value="Sensory domain-like"/>
    <property type="match status" value="1"/>
</dbReference>
<gene>
    <name evidence="7" type="ORF">D5400_18335</name>
</gene>
<keyword evidence="4" id="KW-0175">Coiled coil</keyword>
<keyword evidence="1" id="KW-0808">Transferase</keyword>
<evidence type="ECO:0000256" key="4">
    <source>
        <dbReference type="SAM" id="Coils"/>
    </source>
</evidence>
<keyword evidence="5" id="KW-0812">Transmembrane</keyword>
<dbReference type="Proteomes" id="UP000268192">
    <property type="component" value="Chromosome"/>
</dbReference>
<sequence>MDHRPSLCSTMDRLRSPRLQVFLLLGSLAARENAPREERWQVLGSPMLVLDADIAKRFALFGGAVVIATTALVGWMSTTLITRNVLGTAASSTALFVDSIVTPHVQDLTVAAALQDTAIEALDRTFLDPVLRDRFPFIEIWKADGTIVYSNHREMIGRSYPPPPSLAVAFEGEIASDFTDLRAQEHTVRQLDEEYLEIYTPIRDLGGGTIIAVAEIHESAEAVRQELDFATRRNWALVVTLALLVMAGLLTVVMRGNAIIRAQQRGLVERIEETERALEEVRRLKDAVQSATARLVEREEKAYRRIGADLHDGPAQLISYSTLKLEQIRRARSIAERSAMIEDVERALVEAVGEIRNMSQGLVLPDLDRMPVPKLIDAAIGAHEERTGNKVDRFITIDDPVLSRSFKICVYRFLQEALWNVHRHAPGTATTACCDIDAETVRVSVSNLPNENSASWDGRPGLGISGLKERVESLGGTFTIAHDGQMPTRLEMTLLKETA</sequence>
<evidence type="ECO:0000256" key="3">
    <source>
        <dbReference type="ARBA" id="ARBA00023012"/>
    </source>
</evidence>
<feature type="transmembrane region" description="Helical" evidence="5">
    <location>
        <begin position="234"/>
        <end position="254"/>
    </location>
</feature>
<keyword evidence="5" id="KW-1133">Transmembrane helix</keyword>
<feature type="domain" description="Signal transduction histidine kinase subgroup 3 dimerisation and phosphoacceptor" evidence="6">
    <location>
        <begin position="304"/>
        <end position="363"/>
    </location>
</feature>
<dbReference type="Gene3D" id="3.30.565.10">
    <property type="entry name" value="Histidine kinase-like ATPase, C-terminal domain"/>
    <property type="match status" value="1"/>
</dbReference>
<feature type="coiled-coil region" evidence="4">
    <location>
        <begin position="264"/>
        <end position="301"/>
    </location>
</feature>
<dbReference type="GO" id="GO:0000155">
    <property type="term" value="F:phosphorelay sensor kinase activity"/>
    <property type="evidence" value="ECO:0007669"/>
    <property type="project" value="InterPro"/>
</dbReference>
<dbReference type="InterPro" id="IPR029151">
    <property type="entry name" value="Sensor-like_sf"/>
</dbReference>
<feature type="transmembrane region" description="Helical" evidence="5">
    <location>
        <begin position="55"/>
        <end position="75"/>
    </location>
</feature>
<dbReference type="InterPro" id="IPR011712">
    <property type="entry name" value="Sig_transdc_His_kin_sub3_dim/P"/>
</dbReference>
<dbReference type="PANTHER" id="PTHR24421">
    <property type="entry name" value="NITRATE/NITRITE SENSOR PROTEIN NARX-RELATED"/>
    <property type="match status" value="1"/>
</dbReference>
<evidence type="ECO:0000313" key="7">
    <source>
        <dbReference type="EMBL" id="AZN72982.1"/>
    </source>
</evidence>
<dbReference type="GO" id="GO:0046983">
    <property type="term" value="F:protein dimerization activity"/>
    <property type="evidence" value="ECO:0007669"/>
    <property type="project" value="InterPro"/>
</dbReference>
<dbReference type="InterPro" id="IPR050482">
    <property type="entry name" value="Sensor_HK_TwoCompSys"/>
</dbReference>
<dbReference type="SUPFAM" id="SSF55874">
    <property type="entry name" value="ATPase domain of HSP90 chaperone/DNA topoisomerase II/histidine kinase"/>
    <property type="match status" value="1"/>
</dbReference>
<evidence type="ECO:0000313" key="8">
    <source>
        <dbReference type="Proteomes" id="UP000268192"/>
    </source>
</evidence>
<dbReference type="KEGG" id="abaw:D5400_18335"/>
<evidence type="ECO:0000256" key="2">
    <source>
        <dbReference type="ARBA" id="ARBA00022777"/>
    </source>
</evidence>
<keyword evidence="5" id="KW-0472">Membrane</keyword>
<proteinExistence type="predicted"/>
<name>A0A3Q8XT22_9HYPH</name>
<dbReference type="Pfam" id="PF07730">
    <property type="entry name" value="HisKA_3"/>
    <property type="match status" value="1"/>
</dbReference>
<keyword evidence="2" id="KW-0418">Kinase</keyword>
<dbReference type="RefSeq" id="WP_126011427.1">
    <property type="nucleotide sequence ID" value="NZ_CP032509.1"/>
</dbReference>
<dbReference type="GO" id="GO:0016020">
    <property type="term" value="C:membrane"/>
    <property type="evidence" value="ECO:0007669"/>
    <property type="project" value="InterPro"/>
</dbReference>
<dbReference type="CDD" id="cd16917">
    <property type="entry name" value="HATPase_UhpB-NarQ-NarX-like"/>
    <property type="match status" value="1"/>
</dbReference>
<evidence type="ECO:0000256" key="5">
    <source>
        <dbReference type="SAM" id="Phobius"/>
    </source>
</evidence>
<evidence type="ECO:0000256" key="1">
    <source>
        <dbReference type="ARBA" id="ARBA00022679"/>
    </source>
</evidence>
<dbReference type="PANTHER" id="PTHR24421:SF55">
    <property type="entry name" value="SENSOR HISTIDINE KINASE YDFH"/>
    <property type="match status" value="1"/>
</dbReference>
<accession>A0A3Q8XT22</accession>
<protein>
    <recommendedName>
        <fullName evidence="6">Signal transduction histidine kinase subgroup 3 dimerisation and phosphoacceptor domain-containing protein</fullName>
    </recommendedName>
</protein>
<organism evidence="7 8">
    <name type="scientific">Georhizobium profundi</name>
    <dbReference type="NCBI Taxonomy" id="2341112"/>
    <lineage>
        <taxon>Bacteria</taxon>
        <taxon>Pseudomonadati</taxon>
        <taxon>Pseudomonadota</taxon>
        <taxon>Alphaproteobacteria</taxon>
        <taxon>Hyphomicrobiales</taxon>
        <taxon>Rhizobiaceae</taxon>
        <taxon>Georhizobium</taxon>
    </lineage>
</organism>
<reference evidence="7 8" key="1">
    <citation type="submission" date="2018-09" db="EMBL/GenBank/DDBJ databases">
        <title>Marinorhizobium profundi gen. nov., sp. nov., isolated from a deep-sea sediment sample from the New Britain Trench and proposal of Marinorhizobiaceae fam. nov. in the order Rhizobiales of the class Alphaproteobacteria.</title>
        <authorList>
            <person name="Cao J."/>
        </authorList>
    </citation>
    <scope>NUCLEOTIDE SEQUENCE [LARGE SCALE GENOMIC DNA]</scope>
    <source>
        <strain evidence="7 8">WS11</strain>
    </source>
</reference>
<dbReference type="EMBL" id="CP032509">
    <property type="protein sequence ID" value="AZN72982.1"/>
    <property type="molecule type" value="Genomic_DNA"/>
</dbReference>
<dbReference type="OrthoDB" id="9778496at2"/>
<keyword evidence="3" id="KW-0902">Two-component regulatory system</keyword>
<dbReference type="InterPro" id="IPR036890">
    <property type="entry name" value="HATPase_C_sf"/>
</dbReference>
<keyword evidence="8" id="KW-1185">Reference proteome</keyword>